<sequence length="98" mass="11135">MTLEAATQRFVHFRIKGGKKNVRKGVTGLFERPHMSMAERCGICARHRQMAQRLSYGNGSMSLRVRGQDERGDPKSKGEFSSRRLDMPLVPAQGRFQI</sequence>
<evidence type="ECO:0000313" key="2">
    <source>
        <dbReference type="EMBL" id="GBN88890.1"/>
    </source>
</evidence>
<proteinExistence type="predicted"/>
<feature type="compositionally biased region" description="Basic and acidic residues" evidence="1">
    <location>
        <begin position="66"/>
        <end position="86"/>
    </location>
</feature>
<protein>
    <submittedName>
        <fullName evidence="2">Uncharacterized protein</fullName>
    </submittedName>
</protein>
<gene>
    <name evidence="2" type="ORF">AVEN_154356_1</name>
</gene>
<organism evidence="2 3">
    <name type="scientific">Araneus ventricosus</name>
    <name type="common">Orbweaver spider</name>
    <name type="synonym">Epeira ventricosa</name>
    <dbReference type="NCBI Taxonomy" id="182803"/>
    <lineage>
        <taxon>Eukaryota</taxon>
        <taxon>Metazoa</taxon>
        <taxon>Ecdysozoa</taxon>
        <taxon>Arthropoda</taxon>
        <taxon>Chelicerata</taxon>
        <taxon>Arachnida</taxon>
        <taxon>Araneae</taxon>
        <taxon>Araneomorphae</taxon>
        <taxon>Entelegynae</taxon>
        <taxon>Araneoidea</taxon>
        <taxon>Araneidae</taxon>
        <taxon>Araneus</taxon>
    </lineage>
</organism>
<evidence type="ECO:0000256" key="1">
    <source>
        <dbReference type="SAM" id="MobiDB-lite"/>
    </source>
</evidence>
<accession>A0A4Y2SNA4</accession>
<feature type="region of interest" description="Disordered" evidence="1">
    <location>
        <begin position="57"/>
        <end position="98"/>
    </location>
</feature>
<evidence type="ECO:0000313" key="3">
    <source>
        <dbReference type="Proteomes" id="UP000499080"/>
    </source>
</evidence>
<dbReference type="EMBL" id="BGPR01022515">
    <property type="protein sequence ID" value="GBN88890.1"/>
    <property type="molecule type" value="Genomic_DNA"/>
</dbReference>
<dbReference type="AlphaFoldDB" id="A0A4Y2SNA4"/>
<name>A0A4Y2SNA4_ARAVE</name>
<reference evidence="2 3" key="1">
    <citation type="journal article" date="2019" name="Sci. Rep.">
        <title>Orb-weaving spider Araneus ventricosus genome elucidates the spidroin gene catalogue.</title>
        <authorList>
            <person name="Kono N."/>
            <person name="Nakamura H."/>
            <person name="Ohtoshi R."/>
            <person name="Moran D.A.P."/>
            <person name="Shinohara A."/>
            <person name="Yoshida Y."/>
            <person name="Fujiwara M."/>
            <person name="Mori M."/>
            <person name="Tomita M."/>
            <person name="Arakawa K."/>
        </authorList>
    </citation>
    <scope>NUCLEOTIDE SEQUENCE [LARGE SCALE GENOMIC DNA]</scope>
</reference>
<keyword evidence="3" id="KW-1185">Reference proteome</keyword>
<dbReference type="Proteomes" id="UP000499080">
    <property type="component" value="Unassembled WGS sequence"/>
</dbReference>
<comment type="caution">
    <text evidence="2">The sequence shown here is derived from an EMBL/GenBank/DDBJ whole genome shotgun (WGS) entry which is preliminary data.</text>
</comment>